<dbReference type="Proteomes" id="UP000184111">
    <property type="component" value="Unassembled WGS sequence"/>
</dbReference>
<dbReference type="PANTHER" id="PTHR31528">
    <property type="entry name" value="4-AMINO-5-HYDROXYMETHYL-2-METHYLPYRIMIDINE PHOSPHATE SYNTHASE THI11-RELATED"/>
    <property type="match status" value="1"/>
</dbReference>
<gene>
    <name evidence="2" type="ORF">SAMN05216499_108150</name>
</gene>
<protein>
    <submittedName>
        <fullName evidence="2">ABC-type nitrate/sulfonate/bicarbonate transport system, substrate-binding protein</fullName>
    </submittedName>
</protein>
<dbReference type="GO" id="GO:0009228">
    <property type="term" value="P:thiamine biosynthetic process"/>
    <property type="evidence" value="ECO:0007669"/>
    <property type="project" value="InterPro"/>
</dbReference>
<name>A0A1M7G4S5_9ACTN</name>
<dbReference type="PROSITE" id="PS51257">
    <property type="entry name" value="PROKAR_LIPOPROTEIN"/>
    <property type="match status" value="1"/>
</dbReference>
<dbReference type="SUPFAM" id="SSF53850">
    <property type="entry name" value="Periplasmic binding protein-like II"/>
    <property type="match status" value="1"/>
</dbReference>
<sequence length="346" mass="35713">MDAVIPRRTLRSAVTLTVGTLLLVGASACGSDSGSGKGGKLTSVSYRGPFVTSGGDAPIYYADKLGYFADEGLKVTIRDSKGSGQTITDVNSGGSDYGMAAAVNLVLAVGQGQPITSVATPLGLSSFGFFVPKDSGITSIKQLAGKKVLVTASAQPNVFAAIAAEGLDKSAVHLVVSDPTTLGAAYTGSKGVDAVYTTQFLAATLTKRPSTFLPQSQAGYNPPDYALLVKKNLLSSSPDQVHGFVRAVLRGYQAAAKNPQAAIDALLAKHPELNPAQAMGTLKATLPFYCSPGQLDQPFGMNANRDWVITANAMKTYAGLPGATNGSRFYSNDLFSGKDPLSVATC</sequence>
<feature type="domain" description="SsuA/THI5-like" evidence="1">
    <location>
        <begin position="57"/>
        <end position="262"/>
    </location>
</feature>
<dbReference type="PANTHER" id="PTHR31528:SF15">
    <property type="entry name" value="RIBOFLAVIN-BINDING PROTEIN RIBY"/>
    <property type="match status" value="1"/>
</dbReference>
<dbReference type="InterPro" id="IPR015168">
    <property type="entry name" value="SsuA/THI5"/>
</dbReference>
<dbReference type="EMBL" id="FRBI01000008">
    <property type="protein sequence ID" value="SHM11374.1"/>
    <property type="molecule type" value="Genomic_DNA"/>
</dbReference>
<dbReference type="InterPro" id="IPR027939">
    <property type="entry name" value="NMT1/THI5"/>
</dbReference>
<accession>A0A1M7G4S5</accession>
<keyword evidence="3" id="KW-1185">Reference proteome</keyword>
<evidence type="ECO:0000313" key="2">
    <source>
        <dbReference type="EMBL" id="SHM11374.1"/>
    </source>
</evidence>
<evidence type="ECO:0000313" key="3">
    <source>
        <dbReference type="Proteomes" id="UP000184111"/>
    </source>
</evidence>
<proteinExistence type="predicted"/>
<evidence type="ECO:0000259" key="1">
    <source>
        <dbReference type="Pfam" id="PF09084"/>
    </source>
</evidence>
<dbReference type="STRING" id="310782.SAMN05216499_108150"/>
<dbReference type="Pfam" id="PF09084">
    <property type="entry name" value="NMT1"/>
    <property type="match status" value="1"/>
</dbReference>
<organism evidence="2 3">
    <name type="scientific">Actinacidiphila paucisporea</name>
    <dbReference type="NCBI Taxonomy" id="310782"/>
    <lineage>
        <taxon>Bacteria</taxon>
        <taxon>Bacillati</taxon>
        <taxon>Actinomycetota</taxon>
        <taxon>Actinomycetes</taxon>
        <taxon>Kitasatosporales</taxon>
        <taxon>Streptomycetaceae</taxon>
        <taxon>Actinacidiphila</taxon>
    </lineage>
</organism>
<dbReference type="Gene3D" id="3.40.190.10">
    <property type="entry name" value="Periplasmic binding protein-like II"/>
    <property type="match status" value="2"/>
</dbReference>
<dbReference type="AlphaFoldDB" id="A0A1M7G4S5"/>
<reference evidence="2 3" key="1">
    <citation type="submission" date="2016-11" db="EMBL/GenBank/DDBJ databases">
        <authorList>
            <person name="Jaros S."/>
            <person name="Januszkiewicz K."/>
            <person name="Wedrychowicz H."/>
        </authorList>
    </citation>
    <scope>NUCLEOTIDE SEQUENCE [LARGE SCALE GENOMIC DNA]</scope>
    <source>
        <strain evidence="2 3">CGMCC 4.2025</strain>
    </source>
</reference>